<dbReference type="InterPro" id="IPR000558">
    <property type="entry name" value="Histone_H2B"/>
</dbReference>
<protein>
    <submittedName>
        <fullName evidence="4">Histone domain-containing protein</fullName>
    </submittedName>
</protein>
<feature type="region of interest" description="Disordered" evidence="2">
    <location>
        <begin position="140"/>
        <end position="221"/>
    </location>
</feature>
<dbReference type="GO" id="GO:0030527">
    <property type="term" value="F:structural constituent of chromatin"/>
    <property type="evidence" value="ECO:0007669"/>
    <property type="project" value="InterPro"/>
</dbReference>
<dbReference type="GO" id="GO:0000786">
    <property type="term" value="C:nucleosome"/>
    <property type="evidence" value="ECO:0007669"/>
    <property type="project" value="InterPro"/>
</dbReference>
<dbReference type="SUPFAM" id="SSF47113">
    <property type="entry name" value="Histone-fold"/>
    <property type="match status" value="1"/>
</dbReference>
<evidence type="ECO:0000256" key="1">
    <source>
        <dbReference type="ARBA" id="ARBA00006846"/>
    </source>
</evidence>
<dbReference type="AlphaFoldDB" id="A0A1I7ZBI6"/>
<dbReference type="Proteomes" id="UP000095287">
    <property type="component" value="Unplaced"/>
</dbReference>
<dbReference type="InterPro" id="IPR009072">
    <property type="entry name" value="Histone-fold"/>
</dbReference>
<dbReference type="Gene3D" id="1.10.20.10">
    <property type="entry name" value="Histone, subunit A"/>
    <property type="match status" value="1"/>
</dbReference>
<name>A0A1I7ZBI6_9BILA</name>
<dbReference type="PRINTS" id="PR00621">
    <property type="entry name" value="HISTONEH2B"/>
</dbReference>
<evidence type="ECO:0000313" key="4">
    <source>
        <dbReference type="WBParaSite" id="L893_g24744.t1"/>
    </source>
</evidence>
<dbReference type="WBParaSite" id="L893_g24744.t1">
    <property type="protein sequence ID" value="L893_g24744.t1"/>
    <property type="gene ID" value="L893_g24744"/>
</dbReference>
<feature type="compositionally biased region" description="Basic residues" evidence="2">
    <location>
        <begin position="207"/>
        <end position="218"/>
    </location>
</feature>
<reference evidence="4" key="1">
    <citation type="submission" date="2016-11" db="UniProtKB">
        <authorList>
            <consortium name="WormBaseParasite"/>
        </authorList>
    </citation>
    <scope>IDENTIFICATION</scope>
</reference>
<sequence length="313" mass="34927">MRYQFWSLVDDCELRQPRPTQLRRPWMRVSPLSRVMSDGEEDPPVASRSRPSTASVPQMREFADDTPEQQIRPATPPSPADIIDLSDDDDIIGNRRLRRPPRMARARRIPMCFMDETQQEDSVLDSSYPPVVLLLSDDEGEHSEDLTRHSGVPSVAATPVDQTPPPMRASTPVDVEQFDQTPPPLRASTPVDLDQESRGPSETVRTSHTRRRARKRKCPKEPHMEAALAGIFQRVSLDVTSLPITMSSRVLAVLNSLVSDFIQKLIAEVSNLSRGGRKTVTLKTIATAIKLILPDELNQQCQRLGSAAIAEAI</sequence>
<organism evidence="3 4">
    <name type="scientific">Steinernema glaseri</name>
    <dbReference type="NCBI Taxonomy" id="37863"/>
    <lineage>
        <taxon>Eukaryota</taxon>
        <taxon>Metazoa</taxon>
        <taxon>Ecdysozoa</taxon>
        <taxon>Nematoda</taxon>
        <taxon>Chromadorea</taxon>
        <taxon>Rhabditida</taxon>
        <taxon>Tylenchina</taxon>
        <taxon>Panagrolaimomorpha</taxon>
        <taxon>Strongyloidoidea</taxon>
        <taxon>Steinernematidae</taxon>
        <taxon>Steinernema</taxon>
    </lineage>
</organism>
<comment type="similarity">
    <text evidence="1">Belongs to the histone H2B family.</text>
</comment>
<proteinExistence type="inferred from homology"/>
<feature type="region of interest" description="Disordered" evidence="2">
    <location>
        <begin position="34"/>
        <end position="99"/>
    </location>
</feature>
<accession>A0A1I7ZBI6</accession>
<dbReference type="GO" id="GO:0003677">
    <property type="term" value="F:DNA binding"/>
    <property type="evidence" value="ECO:0007669"/>
    <property type="project" value="InterPro"/>
</dbReference>
<keyword evidence="3" id="KW-1185">Reference proteome</keyword>
<evidence type="ECO:0000256" key="2">
    <source>
        <dbReference type="SAM" id="MobiDB-lite"/>
    </source>
</evidence>
<evidence type="ECO:0000313" key="3">
    <source>
        <dbReference type="Proteomes" id="UP000095287"/>
    </source>
</evidence>
<dbReference type="GO" id="GO:0046982">
    <property type="term" value="F:protein heterodimerization activity"/>
    <property type="evidence" value="ECO:0007669"/>
    <property type="project" value="InterPro"/>
</dbReference>